<feature type="region of interest" description="Disordered" evidence="1">
    <location>
        <begin position="457"/>
        <end position="519"/>
    </location>
</feature>
<evidence type="ECO:0000256" key="1">
    <source>
        <dbReference type="SAM" id="MobiDB-lite"/>
    </source>
</evidence>
<feature type="compositionally biased region" description="Polar residues" evidence="1">
    <location>
        <begin position="457"/>
        <end position="466"/>
    </location>
</feature>
<sequence length="582" mass="65008">MQQPMINPDDISDPTTAMNMSLVLIAKSFKLNYSTPTNNNQRISSNPRNRQITQLDMNMGQDRQMQMVGVQNPSVQNVENPNRLIIILRIANPNANQNENVRPKRRDVAYLQTQLLIAQKEEARIQPQAEEFDLMAVAGDLDEIEEVNANCILMANLHQASTSAKFVQDFRSLANEADESLAKHKALELEIELLLRAVVSQDIISVVQNPTVVDTSDLQTELEYKLHNTIYENDKLRAQLFDKVSEQKDTTQGTSANTKFTKQSILRKPPSSSKSKLYSVTPFPNSKVITKVGVDNTAKTRRPQPRSNTKNDKCLGCEEKRSYEVKISGEAKRSREVKQSSKDLTSLSLDELFGNLKVYKVIVKKDSEMVKGKREQHRSLALKAKKESSDEDSLTSNSDDEEYAMAVRDFKKNSKDEEESFRIDSKSLNKVSVLVVLDLSKVAIPLFLLRDKDLSKHQLSSPSVPNAPSKTPSTKGTSSSSIDYTPKSPTSSTSPSTNGYLNSSISHPLRVPSPPPTQENASIDITLTLSQITPLDVQFNTPSHSPPIFGYPIPWNLLEAHGDSCLCCIHNHTLIFGLRDEL</sequence>
<proteinExistence type="predicted"/>
<feature type="compositionally biased region" description="Low complexity" evidence="1">
    <location>
        <begin position="468"/>
        <end position="497"/>
    </location>
</feature>
<accession>A0A6L2JR41</accession>
<evidence type="ECO:0000313" key="2">
    <source>
        <dbReference type="EMBL" id="GEU39541.1"/>
    </source>
</evidence>
<feature type="region of interest" description="Disordered" evidence="1">
    <location>
        <begin position="372"/>
        <end position="401"/>
    </location>
</feature>
<organism evidence="2">
    <name type="scientific">Tanacetum cinerariifolium</name>
    <name type="common">Dalmatian daisy</name>
    <name type="synonym">Chrysanthemum cinerariifolium</name>
    <dbReference type="NCBI Taxonomy" id="118510"/>
    <lineage>
        <taxon>Eukaryota</taxon>
        <taxon>Viridiplantae</taxon>
        <taxon>Streptophyta</taxon>
        <taxon>Embryophyta</taxon>
        <taxon>Tracheophyta</taxon>
        <taxon>Spermatophyta</taxon>
        <taxon>Magnoliopsida</taxon>
        <taxon>eudicotyledons</taxon>
        <taxon>Gunneridae</taxon>
        <taxon>Pentapetalae</taxon>
        <taxon>asterids</taxon>
        <taxon>campanulids</taxon>
        <taxon>Asterales</taxon>
        <taxon>Asteraceae</taxon>
        <taxon>Asteroideae</taxon>
        <taxon>Anthemideae</taxon>
        <taxon>Anthemidinae</taxon>
        <taxon>Tanacetum</taxon>
    </lineage>
</organism>
<comment type="caution">
    <text evidence="2">The sequence shown here is derived from an EMBL/GenBank/DDBJ whole genome shotgun (WGS) entry which is preliminary data.</text>
</comment>
<feature type="compositionally biased region" description="Acidic residues" evidence="1">
    <location>
        <begin position="389"/>
        <end position="401"/>
    </location>
</feature>
<gene>
    <name evidence="2" type="ORF">Tci_011519</name>
</gene>
<reference evidence="2" key="1">
    <citation type="journal article" date="2019" name="Sci. Rep.">
        <title>Draft genome of Tanacetum cinerariifolium, the natural source of mosquito coil.</title>
        <authorList>
            <person name="Yamashiro T."/>
            <person name="Shiraishi A."/>
            <person name="Satake H."/>
            <person name="Nakayama K."/>
        </authorList>
    </citation>
    <scope>NUCLEOTIDE SEQUENCE</scope>
</reference>
<dbReference type="EMBL" id="BKCJ010001188">
    <property type="protein sequence ID" value="GEU39541.1"/>
    <property type="molecule type" value="Genomic_DNA"/>
</dbReference>
<dbReference type="AlphaFoldDB" id="A0A6L2JR41"/>
<name>A0A6L2JR41_TANCI</name>
<feature type="region of interest" description="Disordered" evidence="1">
    <location>
        <begin position="294"/>
        <end position="313"/>
    </location>
</feature>
<feature type="region of interest" description="Disordered" evidence="1">
    <location>
        <begin position="245"/>
        <end position="279"/>
    </location>
</feature>
<feature type="compositionally biased region" description="Polar residues" evidence="1">
    <location>
        <begin position="250"/>
        <end position="264"/>
    </location>
</feature>
<protein>
    <submittedName>
        <fullName evidence="2">Gag-Pol polyprotein</fullName>
    </submittedName>
</protein>